<dbReference type="RefSeq" id="WP_215922467.1">
    <property type="nucleotide sequence ID" value="NZ_JAHKNI010000014.1"/>
</dbReference>
<dbReference type="InterPro" id="IPR029063">
    <property type="entry name" value="SAM-dependent_MTases_sf"/>
</dbReference>
<proteinExistence type="predicted"/>
<dbReference type="Proteomes" id="UP000733379">
    <property type="component" value="Unassembled WGS sequence"/>
</dbReference>
<keyword evidence="3" id="KW-1185">Reference proteome</keyword>
<dbReference type="GO" id="GO:0008168">
    <property type="term" value="F:methyltransferase activity"/>
    <property type="evidence" value="ECO:0007669"/>
    <property type="project" value="UniProtKB-KW"/>
</dbReference>
<keyword evidence="2" id="KW-0808">Transferase</keyword>
<organism evidence="2 3">
    <name type="scientific">Nocardia albiluteola</name>
    <dbReference type="NCBI Taxonomy" id="2842303"/>
    <lineage>
        <taxon>Bacteria</taxon>
        <taxon>Bacillati</taxon>
        <taxon>Actinomycetota</taxon>
        <taxon>Actinomycetes</taxon>
        <taxon>Mycobacteriales</taxon>
        <taxon>Nocardiaceae</taxon>
        <taxon>Nocardia</taxon>
    </lineage>
</organism>
<name>A0ABS6B7U8_9NOCA</name>
<dbReference type="Gene3D" id="3.40.50.150">
    <property type="entry name" value="Vaccinia Virus protein VP39"/>
    <property type="match status" value="1"/>
</dbReference>
<dbReference type="EMBL" id="JAHKNI010000014">
    <property type="protein sequence ID" value="MBU3066394.1"/>
    <property type="molecule type" value="Genomic_DNA"/>
</dbReference>
<dbReference type="InterPro" id="IPR025714">
    <property type="entry name" value="Methyltranfer_dom"/>
</dbReference>
<dbReference type="Pfam" id="PF13847">
    <property type="entry name" value="Methyltransf_31"/>
    <property type="match status" value="1"/>
</dbReference>
<dbReference type="PANTHER" id="PTHR43861">
    <property type="entry name" value="TRANS-ACONITATE 2-METHYLTRANSFERASE-RELATED"/>
    <property type="match status" value="1"/>
</dbReference>
<evidence type="ECO:0000259" key="1">
    <source>
        <dbReference type="Pfam" id="PF13847"/>
    </source>
</evidence>
<dbReference type="SUPFAM" id="SSF53335">
    <property type="entry name" value="S-adenosyl-L-methionine-dependent methyltransferases"/>
    <property type="match status" value="1"/>
</dbReference>
<reference evidence="2 3" key="1">
    <citation type="submission" date="2021-06" db="EMBL/GenBank/DDBJ databases">
        <title>Actinomycetes sequencing.</title>
        <authorList>
            <person name="Shan Q."/>
        </authorList>
    </citation>
    <scope>NUCLEOTIDE SEQUENCE [LARGE SCALE GENOMIC DNA]</scope>
    <source>
        <strain evidence="2 3">NEAU-G5</strain>
    </source>
</reference>
<dbReference type="CDD" id="cd02440">
    <property type="entry name" value="AdoMet_MTases"/>
    <property type="match status" value="1"/>
</dbReference>
<gene>
    <name evidence="2" type="ORF">KO481_33345</name>
</gene>
<feature type="domain" description="Methyltransferase" evidence="1">
    <location>
        <begin position="40"/>
        <end position="145"/>
    </location>
</feature>
<comment type="caution">
    <text evidence="2">The sequence shown here is derived from an EMBL/GenBank/DDBJ whole genome shotgun (WGS) entry which is preliminary data.</text>
</comment>
<keyword evidence="2" id="KW-0489">Methyltransferase</keyword>
<accession>A0ABS6B7U8</accession>
<evidence type="ECO:0000313" key="2">
    <source>
        <dbReference type="EMBL" id="MBU3066394.1"/>
    </source>
</evidence>
<sequence>MEKLVLETTRPDDYLRRLADSDIGRRYKAIAVEQLGVRGGDTVVDLGCGPGADLVALAEAVGVNGRVIGVDVDAAAIEQARAEHALDSRIEVRHCDIHELSLADGSADRARTDRVLQHVNRPDVVLDEIRRILRPGGRAVFAEPDWETLVVDSRDRELSRAYTRFVADVAVRNGAIGRQLPALALRSGLEVGDVLPITTVFRDLEPADRVLGFARVCQRAVDAEYLTREQADRWLEGLAAEPFFASVTLFIVSATRTA</sequence>
<dbReference type="GO" id="GO:0032259">
    <property type="term" value="P:methylation"/>
    <property type="evidence" value="ECO:0007669"/>
    <property type="project" value="UniProtKB-KW"/>
</dbReference>
<protein>
    <submittedName>
        <fullName evidence="2">Methyltransferase domain-containing protein</fullName>
    </submittedName>
</protein>
<evidence type="ECO:0000313" key="3">
    <source>
        <dbReference type="Proteomes" id="UP000733379"/>
    </source>
</evidence>